<dbReference type="EMBL" id="MFGW01000092">
    <property type="protein sequence ID" value="OGF66418.1"/>
    <property type="molecule type" value="Genomic_DNA"/>
</dbReference>
<accession>A0A1F5VSU6</accession>
<reference evidence="2 3" key="1">
    <citation type="journal article" date="2016" name="Nat. Commun.">
        <title>Thousands of microbial genomes shed light on interconnected biogeochemical processes in an aquifer system.</title>
        <authorList>
            <person name="Anantharaman K."/>
            <person name="Brown C.T."/>
            <person name="Hug L.A."/>
            <person name="Sharon I."/>
            <person name="Castelle C.J."/>
            <person name="Probst A.J."/>
            <person name="Thomas B.C."/>
            <person name="Singh A."/>
            <person name="Wilkins M.J."/>
            <person name="Karaoz U."/>
            <person name="Brodie E.L."/>
            <person name="Williams K.H."/>
            <person name="Hubbard S.S."/>
            <person name="Banfield J.F."/>
        </authorList>
    </citation>
    <scope>NUCLEOTIDE SEQUENCE [LARGE SCALE GENOMIC DNA]</scope>
</reference>
<comment type="caution">
    <text evidence="2">The sequence shown here is derived from an EMBL/GenBank/DDBJ whole genome shotgun (WGS) entry which is preliminary data.</text>
</comment>
<dbReference type="Proteomes" id="UP000178943">
    <property type="component" value="Unassembled WGS sequence"/>
</dbReference>
<dbReference type="SUPFAM" id="SSF48537">
    <property type="entry name" value="Phospholipase C/P1 nuclease"/>
    <property type="match status" value="1"/>
</dbReference>
<name>A0A1F5VSU6_9BACT</name>
<evidence type="ECO:0000313" key="3">
    <source>
        <dbReference type="Proteomes" id="UP000178943"/>
    </source>
</evidence>
<proteinExistence type="predicted"/>
<dbReference type="GO" id="GO:0016788">
    <property type="term" value="F:hydrolase activity, acting on ester bonds"/>
    <property type="evidence" value="ECO:0007669"/>
    <property type="project" value="InterPro"/>
</dbReference>
<gene>
    <name evidence="2" type="ORF">A2Y62_15870</name>
</gene>
<organism evidence="2 3">
    <name type="scientific">Candidatus Fischerbacteria bacterium RBG_13_37_8</name>
    <dbReference type="NCBI Taxonomy" id="1817863"/>
    <lineage>
        <taxon>Bacteria</taxon>
        <taxon>Candidatus Fischeribacteriota</taxon>
    </lineage>
</organism>
<feature type="chain" id="PRO_5009522062" description="Phospholipase C/D domain-containing protein" evidence="1">
    <location>
        <begin position="22"/>
        <end position="240"/>
    </location>
</feature>
<keyword evidence="1" id="KW-0732">Signal</keyword>
<dbReference type="AlphaFoldDB" id="A0A1F5VSU6"/>
<dbReference type="InterPro" id="IPR008947">
    <property type="entry name" value="PLipase_C/P1_nuclease_dom_sf"/>
</dbReference>
<feature type="signal peptide" evidence="1">
    <location>
        <begin position="1"/>
        <end position="21"/>
    </location>
</feature>
<evidence type="ECO:0008006" key="4">
    <source>
        <dbReference type="Google" id="ProtNLM"/>
    </source>
</evidence>
<evidence type="ECO:0000313" key="2">
    <source>
        <dbReference type="EMBL" id="OGF66418.1"/>
    </source>
</evidence>
<dbReference type="STRING" id="1817863.A2Y62_15870"/>
<sequence length="240" mass="27658">MFKRSLVICLIIIFLITPSNACYPPNLYEDITKKALLLMPRTFRNVLKVYYDDLITGAAESSSLLNSEDHLLYEDGSYGKATFRIKQLSDKIVYDIYHHVPFHIIAREFGYIVHYVTDLNNPFHTAEKDSVAVQCEKEFSSFMTNYLDKFPFVFYGYSSKSLEKNDIEEFSQSIVDRSSKLRKVLLKTMHNGKAVASARKFDEKSLVFGVAAVSYQHSISNTAQLWLHIWKNAHGDTRLE</sequence>
<dbReference type="Gene3D" id="1.10.575.10">
    <property type="entry name" value="P1 Nuclease"/>
    <property type="match status" value="1"/>
</dbReference>
<protein>
    <recommendedName>
        <fullName evidence="4">Phospholipase C/D domain-containing protein</fullName>
    </recommendedName>
</protein>
<evidence type="ECO:0000256" key="1">
    <source>
        <dbReference type="SAM" id="SignalP"/>
    </source>
</evidence>